<dbReference type="PANTHER" id="PTHR33110:SF43">
    <property type="entry name" value="F-BOX DOMAIN-CONTAINING PROTEIN"/>
    <property type="match status" value="1"/>
</dbReference>
<reference evidence="3" key="1">
    <citation type="journal article" date="2018" name="DNA Res.">
        <title>Multiple hybrid de novo genome assembly of finger millet, an orphan allotetraploid crop.</title>
        <authorList>
            <person name="Hatakeyama M."/>
            <person name="Aluri S."/>
            <person name="Balachadran M.T."/>
            <person name="Sivarajan S.R."/>
            <person name="Patrignani A."/>
            <person name="Gruter S."/>
            <person name="Poveda L."/>
            <person name="Shimizu-Inatsugi R."/>
            <person name="Baeten J."/>
            <person name="Francoijs K.J."/>
            <person name="Nataraja K.N."/>
            <person name="Reddy Y.A.N."/>
            <person name="Phadnis S."/>
            <person name="Ravikumar R.L."/>
            <person name="Schlapbach R."/>
            <person name="Sreeman S.M."/>
            <person name="Shimizu K.K."/>
        </authorList>
    </citation>
    <scope>NUCLEOTIDE SEQUENCE</scope>
</reference>
<evidence type="ECO:0000259" key="2">
    <source>
        <dbReference type="Pfam" id="PF12937"/>
    </source>
</evidence>
<dbReference type="EMBL" id="BQKI01000013">
    <property type="protein sequence ID" value="GJN07148.1"/>
    <property type="molecule type" value="Genomic_DNA"/>
</dbReference>
<proteinExistence type="predicted"/>
<gene>
    <name evidence="3" type="primary">ga24950</name>
    <name evidence="3" type="ORF">PR202_ga24950</name>
</gene>
<dbReference type="InterPro" id="IPR036047">
    <property type="entry name" value="F-box-like_dom_sf"/>
</dbReference>
<accession>A0AAV5DAD7</accession>
<dbReference type="Gene3D" id="1.20.1280.50">
    <property type="match status" value="1"/>
</dbReference>
<sequence length="411" mass="46278">MTPCQDQDSPPPWADLPPELLGMVFLRLPTRADRARFPAVCRQWGSAAQQESVLPLPSPVPWLVLPDGSAISFPHGETFHLPEGTCYHNSYGEWVLLSREDMTCFLMNPFTKATVVIPNLSSCSPYFDPVETVNDRVVPENEMLGTWMDYIESDDILVVTLIVCSTRLVAAIVAVDECGYVSGTIALCRPGATAWSVSAHEQCRCFSDMVFLQGKLYAIDAYTEDLLVIDIVDGHGEGEPRLSRIKRIIEGAPMSYCQYFQYFYQMPYLLESDGTLLMIRRKIFYTAELVTTRISPFLVAGINEFEVLKLDFGRSRWVEMRCLGADLALFLGRGCSRAACVSPHDLSRDCIFFVDDYIDDYHWKKTTTACGVYDMKDGKIYSPLPMVSWKSGKVPATWLFSQEVAVCIDEF</sequence>
<dbReference type="SUPFAM" id="SSF81383">
    <property type="entry name" value="F-box domain"/>
    <property type="match status" value="1"/>
</dbReference>
<dbReference type="AlphaFoldDB" id="A0AAV5DAD7"/>
<keyword evidence="4" id="KW-1185">Reference proteome</keyword>
<evidence type="ECO:0000259" key="1">
    <source>
        <dbReference type="Pfam" id="PF03478"/>
    </source>
</evidence>
<comment type="caution">
    <text evidence="3">The sequence shown here is derived from an EMBL/GenBank/DDBJ whole genome shotgun (WGS) entry which is preliminary data.</text>
</comment>
<dbReference type="PANTHER" id="PTHR33110">
    <property type="entry name" value="F-BOX/KELCH-REPEAT PROTEIN-RELATED"/>
    <property type="match status" value="1"/>
</dbReference>
<evidence type="ECO:0000313" key="3">
    <source>
        <dbReference type="EMBL" id="GJN07148.1"/>
    </source>
</evidence>
<dbReference type="Pfam" id="PF03478">
    <property type="entry name" value="Beta-prop_KIB1-4"/>
    <property type="match status" value="1"/>
</dbReference>
<protein>
    <recommendedName>
        <fullName evidence="5">DUF295 domain-containing protein</fullName>
    </recommendedName>
</protein>
<dbReference type="Proteomes" id="UP001054889">
    <property type="component" value="Unassembled WGS sequence"/>
</dbReference>
<organism evidence="3 4">
    <name type="scientific">Eleusine coracana subsp. coracana</name>
    <dbReference type="NCBI Taxonomy" id="191504"/>
    <lineage>
        <taxon>Eukaryota</taxon>
        <taxon>Viridiplantae</taxon>
        <taxon>Streptophyta</taxon>
        <taxon>Embryophyta</taxon>
        <taxon>Tracheophyta</taxon>
        <taxon>Spermatophyta</taxon>
        <taxon>Magnoliopsida</taxon>
        <taxon>Liliopsida</taxon>
        <taxon>Poales</taxon>
        <taxon>Poaceae</taxon>
        <taxon>PACMAD clade</taxon>
        <taxon>Chloridoideae</taxon>
        <taxon>Cynodonteae</taxon>
        <taxon>Eleusininae</taxon>
        <taxon>Eleusine</taxon>
    </lineage>
</organism>
<dbReference type="Pfam" id="PF12937">
    <property type="entry name" value="F-box-like"/>
    <property type="match status" value="1"/>
</dbReference>
<feature type="domain" description="F-box" evidence="2">
    <location>
        <begin position="13"/>
        <end position="51"/>
    </location>
</feature>
<feature type="domain" description="KIB1-4 beta-propeller" evidence="1">
    <location>
        <begin position="78"/>
        <end position="374"/>
    </location>
</feature>
<dbReference type="InterPro" id="IPR005174">
    <property type="entry name" value="KIB1-4_b-propeller"/>
</dbReference>
<evidence type="ECO:0000313" key="4">
    <source>
        <dbReference type="Proteomes" id="UP001054889"/>
    </source>
</evidence>
<dbReference type="InterPro" id="IPR001810">
    <property type="entry name" value="F-box_dom"/>
</dbReference>
<evidence type="ECO:0008006" key="5">
    <source>
        <dbReference type="Google" id="ProtNLM"/>
    </source>
</evidence>
<reference evidence="3" key="2">
    <citation type="submission" date="2021-12" db="EMBL/GenBank/DDBJ databases">
        <title>Resequencing data analysis of finger millet.</title>
        <authorList>
            <person name="Hatakeyama M."/>
            <person name="Aluri S."/>
            <person name="Balachadran M.T."/>
            <person name="Sivarajan S.R."/>
            <person name="Poveda L."/>
            <person name="Shimizu-Inatsugi R."/>
            <person name="Schlapbach R."/>
            <person name="Sreeman S.M."/>
            <person name="Shimizu K.K."/>
        </authorList>
    </citation>
    <scope>NUCLEOTIDE SEQUENCE</scope>
</reference>
<name>A0AAV5DAD7_ELECO</name>